<organism evidence="5">
    <name type="scientific">Drosophila persimilis</name>
    <name type="common">Fruit fly</name>
    <dbReference type="NCBI Taxonomy" id="7234"/>
    <lineage>
        <taxon>Eukaryota</taxon>
        <taxon>Metazoa</taxon>
        <taxon>Ecdysozoa</taxon>
        <taxon>Arthropoda</taxon>
        <taxon>Hexapoda</taxon>
        <taxon>Insecta</taxon>
        <taxon>Pterygota</taxon>
        <taxon>Neoptera</taxon>
        <taxon>Endopterygota</taxon>
        <taxon>Diptera</taxon>
        <taxon>Brachycera</taxon>
        <taxon>Muscomorpha</taxon>
        <taxon>Ephydroidea</taxon>
        <taxon>Drosophilidae</taxon>
        <taxon>Drosophila</taxon>
        <taxon>Sophophora</taxon>
    </lineage>
</organism>
<dbReference type="STRING" id="7234.B4GVH6"/>
<dbReference type="AlphaFoldDB" id="B4GVH6"/>
<comment type="similarity">
    <text evidence="1 2">Belongs to the nucleosome assembly protein (NAP) family.</text>
</comment>
<dbReference type="SUPFAM" id="SSF143113">
    <property type="entry name" value="NAP-like"/>
    <property type="match status" value="1"/>
</dbReference>
<dbReference type="eggNOG" id="KOG1507">
    <property type="taxonomic scope" value="Eukaryota"/>
</dbReference>
<evidence type="ECO:0000256" key="3">
    <source>
        <dbReference type="SAM" id="MobiDB-lite"/>
    </source>
</evidence>
<dbReference type="GO" id="GO:0006334">
    <property type="term" value="P:nucleosome assembly"/>
    <property type="evidence" value="ECO:0007669"/>
    <property type="project" value="InterPro"/>
</dbReference>
<evidence type="ECO:0000313" key="4">
    <source>
        <dbReference type="EMBL" id="EDW26463.1"/>
    </source>
</evidence>
<proteinExistence type="inferred from homology"/>
<gene>
    <name evidence="4" type="primary">Dper\GL12968</name>
    <name evidence="4" type="ORF">Dper_GL12968</name>
</gene>
<dbReference type="PANTHER" id="PTHR11875">
    <property type="entry name" value="TESTIS-SPECIFIC Y-ENCODED PROTEIN"/>
    <property type="match status" value="1"/>
</dbReference>
<dbReference type="OMA" id="MEPAVCN"/>
<feature type="region of interest" description="Disordered" evidence="3">
    <location>
        <begin position="1"/>
        <end position="22"/>
    </location>
</feature>
<evidence type="ECO:0000256" key="1">
    <source>
        <dbReference type="ARBA" id="ARBA00009947"/>
    </source>
</evidence>
<dbReference type="KEGG" id="dpe:6597420"/>
<dbReference type="HOGENOM" id="CLU_038841_2_0_1"/>
<sequence length="350" mass="40115">MEPAVCNPRVNGQNHDGNDVLSDDEKQAIDDIKGICLKTVELGMKLHREIYALEEKAEPEHNILYDERKKVIDGLRQKHKGDSLAKNMGNFWLYVLKAAVQQCPEFACTNEIGDVEAEVLCHISDIRSKLYTEPELKFDIVFHFEPNVYLKNDYLRKVYYIKCKADPKEPQAYDGAEIYRTEGTTIHWTSPALNAKYRKTFFKFFMPPALPYSSDEPNYKEINEILEHDFRFGFYLKEHVIPKAVYYFTGEIKESMGSSSSTEDDNDNDDDGDNNNEDESGSAGSDSLDPNASEDEKDDDDEEEPEDVHVYGEIAGLRRLVLSTREIPWTLALVRSNDTSTHVHSETRSF</sequence>
<accession>B4GVH6</accession>
<dbReference type="PhylomeDB" id="B4GVH6"/>
<dbReference type="Pfam" id="PF00956">
    <property type="entry name" value="NAP"/>
    <property type="match status" value="2"/>
</dbReference>
<protein>
    <submittedName>
        <fullName evidence="4">GL12968</fullName>
    </submittedName>
</protein>
<evidence type="ECO:0000313" key="5">
    <source>
        <dbReference type="Proteomes" id="UP000008744"/>
    </source>
</evidence>
<dbReference type="GO" id="GO:0005634">
    <property type="term" value="C:nucleus"/>
    <property type="evidence" value="ECO:0007669"/>
    <property type="project" value="InterPro"/>
</dbReference>
<dbReference type="Gene3D" id="3.30.1120.90">
    <property type="entry name" value="Nucleosome assembly protein"/>
    <property type="match status" value="1"/>
</dbReference>
<reference evidence="4 5" key="1">
    <citation type="journal article" date="2007" name="Nature">
        <title>Evolution of genes and genomes on the Drosophila phylogeny.</title>
        <authorList>
            <consortium name="Drosophila 12 Genomes Consortium"/>
            <person name="Clark A.G."/>
            <person name="Eisen M.B."/>
            <person name="Smith D.R."/>
            <person name="Bergman C.M."/>
            <person name="Oliver B."/>
            <person name="Markow T.A."/>
            <person name="Kaufman T.C."/>
            <person name="Kellis M."/>
            <person name="Gelbart W."/>
            <person name="Iyer V.N."/>
            <person name="Pollard D.A."/>
            <person name="Sackton T.B."/>
            <person name="Larracuente A.M."/>
            <person name="Singh N.D."/>
            <person name="Abad J.P."/>
            <person name="Abt D.N."/>
            <person name="Adryan B."/>
            <person name="Aguade M."/>
            <person name="Akashi H."/>
            <person name="Anderson W.W."/>
            <person name="Aquadro C.F."/>
            <person name="Ardell D.H."/>
            <person name="Arguello R."/>
            <person name="Artieri C.G."/>
            <person name="Barbash D.A."/>
            <person name="Barker D."/>
            <person name="Barsanti P."/>
            <person name="Batterham P."/>
            <person name="Batzoglou S."/>
            <person name="Begun D."/>
            <person name="Bhutkar A."/>
            <person name="Blanco E."/>
            <person name="Bosak S.A."/>
            <person name="Bradley R.K."/>
            <person name="Brand A.D."/>
            <person name="Brent M.R."/>
            <person name="Brooks A.N."/>
            <person name="Brown R.H."/>
            <person name="Butlin R.K."/>
            <person name="Caggese C."/>
            <person name="Calvi B.R."/>
            <person name="Bernardo de Carvalho A."/>
            <person name="Caspi A."/>
            <person name="Castrezana S."/>
            <person name="Celniker S.E."/>
            <person name="Chang J.L."/>
            <person name="Chapple C."/>
            <person name="Chatterji S."/>
            <person name="Chinwalla A."/>
            <person name="Civetta A."/>
            <person name="Clifton S.W."/>
            <person name="Comeron J.M."/>
            <person name="Costello J.C."/>
            <person name="Coyne J.A."/>
            <person name="Daub J."/>
            <person name="David R.G."/>
            <person name="Delcher A.L."/>
            <person name="Delehaunty K."/>
            <person name="Do C.B."/>
            <person name="Ebling H."/>
            <person name="Edwards K."/>
            <person name="Eickbush T."/>
            <person name="Evans J.D."/>
            <person name="Filipski A."/>
            <person name="Findeiss S."/>
            <person name="Freyhult E."/>
            <person name="Fulton L."/>
            <person name="Fulton R."/>
            <person name="Garcia A.C."/>
            <person name="Gardiner A."/>
            <person name="Garfield D.A."/>
            <person name="Garvin B.E."/>
            <person name="Gibson G."/>
            <person name="Gilbert D."/>
            <person name="Gnerre S."/>
            <person name="Godfrey J."/>
            <person name="Good R."/>
            <person name="Gotea V."/>
            <person name="Gravely B."/>
            <person name="Greenberg A.J."/>
            <person name="Griffiths-Jones S."/>
            <person name="Gross S."/>
            <person name="Guigo R."/>
            <person name="Gustafson E.A."/>
            <person name="Haerty W."/>
            <person name="Hahn M.W."/>
            <person name="Halligan D.L."/>
            <person name="Halpern A.L."/>
            <person name="Halter G.M."/>
            <person name="Han M.V."/>
            <person name="Heger A."/>
            <person name="Hillier L."/>
            <person name="Hinrichs A.S."/>
            <person name="Holmes I."/>
            <person name="Hoskins R.A."/>
            <person name="Hubisz M.J."/>
            <person name="Hultmark D."/>
            <person name="Huntley M.A."/>
            <person name="Jaffe D.B."/>
            <person name="Jagadeeshan S."/>
            <person name="Jeck W.R."/>
            <person name="Johnson J."/>
            <person name="Jones C.D."/>
            <person name="Jordan W.C."/>
            <person name="Karpen G.H."/>
            <person name="Kataoka E."/>
            <person name="Keightley P.D."/>
            <person name="Kheradpour P."/>
            <person name="Kirkness E.F."/>
            <person name="Koerich L.B."/>
            <person name="Kristiansen K."/>
            <person name="Kudrna D."/>
            <person name="Kulathinal R.J."/>
            <person name="Kumar S."/>
            <person name="Kwok R."/>
            <person name="Lander E."/>
            <person name="Langley C.H."/>
            <person name="Lapoint R."/>
            <person name="Lazzaro B.P."/>
            <person name="Lee S.J."/>
            <person name="Levesque L."/>
            <person name="Li R."/>
            <person name="Lin C.F."/>
            <person name="Lin M.F."/>
            <person name="Lindblad-Toh K."/>
            <person name="Llopart A."/>
            <person name="Long M."/>
            <person name="Low L."/>
            <person name="Lozovsky E."/>
            <person name="Lu J."/>
            <person name="Luo M."/>
            <person name="Machado C.A."/>
            <person name="Makalowski W."/>
            <person name="Marzo M."/>
            <person name="Matsuda M."/>
            <person name="Matzkin L."/>
            <person name="McAllister B."/>
            <person name="McBride C.S."/>
            <person name="McKernan B."/>
            <person name="McKernan K."/>
            <person name="Mendez-Lago M."/>
            <person name="Minx P."/>
            <person name="Mollenhauer M.U."/>
            <person name="Montooth K."/>
            <person name="Mount S.M."/>
            <person name="Mu X."/>
            <person name="Myers E."/>
            <person name="Negre B."/>
            <person name="Newfeld S."/>
            <person name="Nielsen R."/>
            <person name="Noor M.A."/>
            <person name="O'Grady P."/>
            <person name="Pachter L."/>
            <person name="Papaceit M."/>
            <person name="Parisi M.J."/>
            <person name="Parisi M."/>
            <person name="Parts L."/>
            <person name="Pedersen J.S."/>
            <person name="Pesole G."/>
            <person name="Phillippy A.M."/>
            <person name="Ponting C.P."/>
            <person name="Pop M."/>
            <person name="Porcelli D."/>
            <person name="Powell J.R."/>
            <person name="Prohaska S."/>
            <person name="Pruitt K."/>
            <person name="Puig M."/>
            <person name="Quesneville H."/>
            <person name="Ram K.R."/>
            <person name="Rand D."/>
            <person name="Rasmussen M.D."/>
            <person name="Reed L.K."/>
            <person name="Reenan R."/>
            <person name="Reily A."/>
            <person name="Remington K.A."/>
            <person name="Rieger T.T."/>
            <person name="Ritchie M.G."/>
            <person name="Robin C."/>
            <person name="Rogers Y.H."/>
            <person name="Rohde C."/>
            <person name="Rozas J."/>
            <person name="Rubenfield M.J."/>
            <person name="Ruiz A."/>
            <person name="Russo S."/>
            <person name="Salzberg S.L."/>
            <person name="Sanchez-Gracia A."/>
            <person name="Saranga D.J."/>
            <person name="Sato H."/>
            <person name="Schaeffer S.W."/>
            <person name="Schatz M.C."/>
            <person name="Schlenke T."/>
            <person name="Schwartz R."/>
            <person name="Segarra C."/>
            <person name="Singh R.S."/>
            <person name="Sirot L."/>
            <person name="Sirota M."/>
            <person name="Sisneros N.B."/>
            <person name="Smith C.D."/>
            <person name="Smith T.F."/>
            <person name="Spieth J."/>
            <person name="Stage D.E."/>
            <person name="Stark A."/>
            <person name="Stephan W."/>
            <person name="Strausberg R.L."/>
            <person name="Strempel S."/>
            <person name="Sturgill D."/>
            <person name="Sutton G."/>
            <person name="Sutton G.G."/>
            <person name="Tao W."/>
            <person name="Teichmann S."/>
            <person name="Tobari Y.N."/>
            <person name="Tomimura Y."/>
            <person name="Tsolas J.M."/>
            <person name="Valente V.L."/>
            <person name="Venter E."/>
            <person name="Venter J.C."/>
            <person name="Vicario S."/>
            <person name="Vieira F.G."/>
            <person name="Vilella A.J."/>
            <person name="Villasante A."/>
            <person name="Walenz B."/>
            <person name="Wang J."/>
            <person name="Wasserman M."/>
            <person name="Watts T."/>
            <person name="Wilson D."/>
            <person name="Wilson R.K."/>
            <person name="Wing R.A."/>
            <person name="Wolfner M.F."/>
            <person name="Wong A."/>
            <person name="Wong G.K."/>
            <person name="Wu C.I."/>
            <person name="Wu G."/>
            <person name="Yamamoto D."/>
            <person name="Yang H.P."/>
            <person name="Yang S.P."/>
            <person name="Yorke J.A."/>
            <person name="Yoshida K."/>
            <person name="Zdobnov E."/>
            <person name="Zhang P."/>
            <person name="Zhang Y."/>
            <person name="Zimin A.V."/>
            <person name="Baldwin J."/>
            <person name="Abdouelleil A."/>
            <person name="Abdulkadir J."/>
            <person name="Abebe A."/>
            <person name="Abera B."/>
            <person name="Abreu J."/>
            <person name="Acer S.C."/>
            <person name="Aftuck L."/>
            <person name="Alexander A."/>
            <person name="An P."/>
            <person name="Anderson E."/>
            <person name="Anderson S."/>
            <person name="Arachi H."/>
            <person name="Azer M."/>
            <person name="Bachantsang P."/>
            <person name="Barry A."/>
            <person name="Bayul T."/>
            <person name="Berlin A."/>
            <person name="Bessette D."/>
            <person name="Bloom T."/>
            <person name="Blye J."/>
            <person name="Boguslavskiy L."/>
            <person name="Bonnet C."/>
            <person name="Boukhgalter B."/>
            <person name="Bourzgui I."/>
            <person name="Brown A."/>
            <person name="Cahill P."/>
            <person name="Channer S."/>
            <person name="Cheshatsang Y."/>
            <person name="Chuda L."/>
            <person name="Citroen M."/>
            <person name="Collymore A."/>
            <person name="Cooke P."/>
            <person name="Costello M."/>
            <person name="D'Aco K."/>
            <person name="Daza R."/>
            <person name="De Haan G."/>
            <person name="DeGray S."/>
            <person name="DeMaso C."/>
            <person name="Dhargay N."/>
            <person name="Dooley K."/>
            <person name="Dooley E."/>
            <person name="Doricent M."/>
            <person name="Dorje P."/>
            <person name="Dorjee K."/>
            <person name="Dupes A."/>
            <person name="Elong R."/>
            <person name="Falk J."/>
            <person name="Farina A."/>
            <person name="Faro S."/>
            <person name="Ferguson D."/>
            <person name="Fisher S."/>
            <person name="Foley C.D."/>
            <person name="Franke A."/>
            <person name="Friedrich D."/>
            <person name="Gadbois L."/>
            <person name="Gearin G."/>
            <person name="Gearin C.R."/>
            <person name="Giannoukos G."/>
            <person name="Goode T."/>
            <person name="Graham J."/>
            <person name="Grandbois E."/>
            <person name="Grewal S."/>
            <person name="Gyaltsen K."/>
            <person name="Hafez N."/>
            <person name="Hagos B."/>
            <person name="Hall J."/>
            <person name="Henson C."/>
            <person name="Hollinger A."/>
            <person name="Honan T."/>
            <person name="Huard M.D."/>
            <person name="Hughes L."/>
            <person name="Hurhula B."/>
            <person name="Husby M.E."/>
            <person name="Kamat A."/>
            <person name="Kanga B."/>
            <person name="Kashin S."/>
            <person name="Khazanovich D."/>
            <person name="Kisner P."/>
            <person name="Lance K."/>
            <person name="Lara M."/>
            <person name="Lee W."/>
            <person name="Lennon N."/>
            <person name="Letendre F."/>
            <person name="LeVine R."/>
            <person name="Lipovsky A."/>
            <person name="Liu X."/>
            <person name="Liu J."/>
            <person name="Liu S."/>
            <person name="Lokyitsang T."/>
            <person name="Lokyitsang Y."/>
            <person name="Lubonja R."/>
            <person name="Lui A."/>
            <person name="MacDonald P."/>
            <person name="Magnisalis V."/>
            <person name="Maru K."/>
            <person name="Matthews C."/>
            <person name="McCusker W."/>
            <person name="McDonough S."/>
            <person name="Mehta T."/>
            <person name="Meldrim J."/>
            <person name="Meneus L."/>
            <person name="Mihai O."/>
            <person name="Mihalev A."/>
            <person name="Mihova T."/>
            <person name="Mittelman R."/>
            <person name="Mlenga V."/>
            <person name="Montmayeur A."/>
            <person name="Mulrain L."/>
            <person name="Navidi A."/>
            <person name="Naylor J."/>
            <person name="Negash T."/>
            <person name="Nguyen T."/>
            <person name="Nguyen N."/>
            <person name="Nicol R."/>
            <person name="Norbu C."/>
            <person name="Norbu N."/>
            <person name="Novod N."/>
            <person name="O'Neill B."/>
            <person name="Osman S."/>
            <person name="Markiewicz E."/>
            <person name="Oyono O.L."/>
            <person name="Patti C."/>
            <person name="Phunkhang P."/>
            <person name="Pierre F."/>
            <person name="Priest M."/>
            <person name="Raghuraman S."/>
            <person name="Rege F."/>
            <person name="Reyes R."/>
            <person name="Rise C."/>
            <person name="Rogov P."/>
            <person name="Ross K."/>
            <person name="Ryan E."/>
            <person name="Settipalli S."/>
            <person name="Shea T."/>
            <person name="Sherpa N."/>
            <person name="Shi L."/>
            <person name="Shih D."/>
            <person name="Sparrow T."/>
            <person name="Spaulding J."/>
            <person name="Stalker J."/>
            <person name="Stange-Thomann N."/>
            <person name="Stavropoulos S."/>
            <person name="Stone C."/>
            <person name="Strader C."/>
            <person name="Tesfaye S."/>
            <person name="Thomson T."/>
            <person name="Thoulutsang Y."/>
            <person name="Thoulutsang D."/>
            <person name="Topham K."/>
            <person name="Topping I."/>
            <person name="Tsamla T."/>
            <person name="Vassiliev H."/>
            <person name="Vo A."/>
            <person name="Wangchuk T."/>
            <person name="Wangdi T."/>
            <person name="Weiand M."/>
            <person name="Wilkinson J."/>
            <person name="Wilson A."/>
            <person name="Yadav S."/>
            <person name="Young G."/>
            <person name="Yu Q."/>
            <person name="Zembek L."/>
            <person name="Zhong D."/>
            <person name="Zimmer A."/>
            <person name="Zwirko Z."/>
            <person name="Jaffe D.B."/>
            <person name="Alvarez P."/>
            <person name="Brockman W."/>
            <person name="Butler J."/>
            <person name="Chin C."/>
            <person name="Gnerre S."/>
            <person name="Grabherr M."/>
            <person name="Kleber M."/>
            <person name="Mauceli E."/>
            <person name="MacCallum I."/>
        </authorList>
    </citation>
    <scope>NUCLEOTIDE SEQUENCE [LARGE SCALE GENOMIC DNA]</scope>
    <source>
        <strain evidence="5">MSH-3 / Tucson 14011-0111.49</strain>
    </source>
</reference>
<dbReference type="Proteomes" id="UP000008744">
    <property type="component" value="Unassembled WGS sequence"/>
</dbReference>
<dbReference type="EMBL" id="CH479192">
    <property type="protein sequence ID" value="EDW26463.1"/>
    <property type="molecule type" value="Genomic_DNA"/>
</dbReference>
<feature type="compositionally biased region" description="Acidic residues" evidence="3">
    <location>
        <begin position="262"/>
        <end position="280"/>
    </location>
</feature>
<feature type="compositionally biased region" description="Acidic residues" evidence="3">
    <location>
        <begin position="292"/>
        <end position="306"/>
    </location>
</feature>
<keyword evidence="5" id="KW-1185">Reference proteome</keyword>
<dbReference type="OrthoDB" id="27325at2759"/>
<evidence type="ECO:0000256" key="2">
    <source>
        <dbReference type="RuleBase" id="RU003876"/>
    </source>
</evidence>
<feature type="region of interest" description="Disordered" evidence="3">
    <location>
        <begin position="255"/>
        <end position="310"/>
    </location>
</feature>
<dbReference type="InterPro" id="IPR002164">
    <property type="entry name" value="NAP_family"/>
</dbReference>
<dbReference type="InterPro" id="IPR037231">
    <property type="entry name" value="NAP-like_sf"/>
</dbReference>
<name>B4GVH6_DROPE</name>